<sequence length="254" mass="27943">MRPAATVMLLHESAAVGELEVYLLRRTSSMRFAPGMHVFPGGGVDERDTDRDIRWAGPPPAEWAERLDVAEPSARALVCAAVRETFEESGVLMAGPPSGGVVADTRGEDWEADREALVGRSLSFTEFLRKRDLVLRSDLLRAWSRWITPPGETRRFDTRFFAAALPEGQQTREVGGEADRVAWMRPADAVAAWRRGDLRMLPPTVTSCAELADCGSLAAAMAARRTIFPIEPEMREVGGKLRIVVPEGVPYPQS</sequence>
<evidence type="ECO:0000313" key="9">
    <source>
        <dbReference type="Proteomes" id="UP000031675"/>
    </source>
</evidence>
<dbReference type="PANTHER" id="PTHR12318:SF0">
    <property type="entry name" value="ACYL-COENZYME A DIPHOSPHATASE NUDT19"/>
    <property type="match status" value="1"/>
</dbReference>
<accession>A0A0C2JCA7</accession>
<dbReference type="Gene3D" id="3.90.79.10">
    <property type="entry name" value="Nucleoside Triphosphate Pyrophosphohydrolase"/>
    <property type="match status" value="1"/>
</dbReference>
<dbReference type="GO" id="GO:0046872">
    <property type="term" value="F:metal ion binding"/>
    <property type="evidence" value="ECO:0007669"/>
    <property type="project" value="UniProtKB-KW"/>
</dbReference>
<evidence type="ECO:0000256" key="1">
    <source>
        <dbReference type="ARBA" id="ARBA00001936"/>
    </source>
</evidence>
<dbReference type="GO" id="GO:0016818">
    <property type="term" value="F:hydrolase activity, acting on acid anhydrides, in phosphorus-containing anhydrides"/>
    <property type="evidence" value="ECO:0007669"/>
    <property type="project" value="InterPro"/>
</dbReference>
<evidence type="ECO:0000313" key="8">
    <source>
        <dbReference type="EMBL" id="KIH99041.1"/>
    </source>
</evidence>
<comment type="caution">
    <text evidence="8">The sequence shown here is derived from an EMBL/GenBank/DDBJ whole genome shotgun (WGS) entry which is preliminary data.</text>
</comment>
<keyword evidence="5" id="KW-0460">Magnesium</keyword>
<keyword evidence="6" id="KW-0464">Manganese</keyword>
<organism evidence="8 9">
    <name type="scientific">Streptomonospora alba</name>
    <dbReference type="NCBI Taxonomy" id="183763"/>
    <lineage>
        <taxon>Bacteria</taxon>
        <taxon>Bacillati</taxon>
        <taxon>Actinomycetota</taxon>
        <taxon>Actinomycetes</taxon>
        <taxon>Streptosporangiales</taxon>
        <taxon>Nocardiopsidaceae</taxon>
        <taxon>Streptomonospora</taxon>
    </lineage>
</organism>
<keyword evidence="9" id="KW-1185">Reference proteome</keyword>
<evidence type="ECO:0000256" key="6">
    <source>
        <dbReference type="ARBA" id="ARBA00023211"/>
    </source>
</evidence>
<comment type="cofactor">
    <cofactor evidence="2">
        <name>Mg(2+)</name>
        <dbReference type="ChEBI" id="CHEBI:18420"/>
    </cofactor>
</comment>
<dbReference type="AlphaFoldDB" id="A0A0C2JCA7"/>
<evidence type="ECO:0000256" key="2">
    <source>
        <dbReference type="ARBA" id="ARBA00001946"/>
    </source>
</evidence>
<dbReference type="InterPro" id="IPR039121">
    <property type="entry name" value="NUDT19"/>
</dbReference>
<keyword evidence="3" id="KW-0479">Metal-binding</keyword>
<name>A0A0C2JCA7_9ACTN</name>
<reference evidence="9" key="1">
    <citation type="journal article" date="2015" name="Chem. Biol.">
        <title>Structure, bioactivity, and resistance mechanism of streptomonomicin, an unusual lasso Peptide from an understudied halophilic actinomycete.</title>
        <authorList>
            <person name="Metelev M."/>
            <person name="Tietz J.I."/>
            <person name="Melby J.O."/>
            <person name="Blair P.M."/>
            <person name="Zhu L."/>
            <person name="Livnat I."/>
            <person name="Severinov K."/>
            <person name="Mitchell D.A."/>
        </authorList>
    </citation>
    <scope>NUCLEOTIDE SEQUENCE [LARGE SCALE GENOMIC DNA]</scope>
    <source>
        <strain evidence="9">YIM 90003</strain>
    </source>
</reference>
<dbReference type="STRING" id="183763.LP52_10095"/>
<gene>
    <name evidence="8" type="ORF">LP52_10095</name>
</gene>
<dbReference type="PROSITE" id="PS51462">
    <property type="entry name" value="NUDIX"/>
    <property type="match status" value="1"/>
</dbReference>
<dbReference type="PANTHER" id="PTHR12318">
    <property type="entry name" value="TESTOSTERONE-REGULATED PROTEIN RP2"/>
    <property type="match status" value="1"/>
</dbReference>
<dbReference type="InterPro" id="IPR015797">
    <property type="entry name" value="NUDIX_hydrolase-like_dom_sf"/>
</dbReference>
<evidence type="ECO:0000256" key="5">
    <source>
        <dbReference type="ARBA" id="ARBA00022842"/>
    </source>
</evidence>
<dbReference type="Proteomes" id="UP000031675">
    <property type="component" value="Unassembled WGS sequence"/>
</dbReference>
<dbReference type="InterPro" id="IPR000086">
    <property type="entry name" value="NUDIX_hydrolase_dom"/>
</dbReference>
<feature type="domain" description="Nudix hydrolase" evidence="7">
    <location>
        <begin position="1"/>
        <end position="206"/>
    </location>
</feature>
<evidence type="ECO:0000256" key="4">
    <source>
        <dbReference type="ARBA" id="ARBA00022801"/>
    </source>
</evidence>
<protein>
    <submittedName>
        <fullName evidence="8">NUDIX hydrolase</fullName>
    </submittedName>
</protein>
<dbReference type="SUPFAM" id="SSF55811">
    <property type="entry name" value="Nudix"/>
    <property type="match status" value="1"/>
</dbReference>
<keyword evidence="4 8" id="KW-0378">Hydrolase</keyword>
<evidence type="ECO:0000259" key="7">
    <source>
        <dbReference type="PROSITE" id="PS51462"/>
    </source>
</evidence>
<dbReference type="CDD" id="cd18870">
    <property type="entry name" value="NUDIX_AcylCoAdiphos_Nudt19"/>
    <property type="match status" value="1"/>
</dbReference>
<proteinExistence type="predicted"/>
<comment type="cofactor">
    <cofactor evidence="1">
        <name>Mn(2+)</name>
        <dbReference type="ChEBI" id="CHEBI:29035"/>
    </cofactor>
</comment>
<evidence type="ECO:0000256" key="3">
    <source>
        <dbReference type="ARBA" id="ARBA00022723"/>
    </source>
</evidence>
<dbReference type="EMBL" id="JROO01000017">
    <property type="protein sequence ID" value="KIH99041.1"/>
    <property type="molecule type" value="Genomic_DNA"/>
</dbReference>